<dbReference type="PANTHER" id="PTHR43319:SF3">
    <property type="entry name" value="BETA-LACTAMASE-RELATED DOMAIN-CONTAINING PROTEIN"/>
    <property type="match status" value="1"/>
</dbReference>
<evidence type="ECO:0000313" key="3">
    <source>
        <dbReference type="EMBL" id="CDS02622.1"/>
    </source>
</evidence>
<sequence>MRKSNHFSLLHIIAIVAVVLSGIAIHVFSQGPFKIPETPIQLEHVHDDYAHVIDLFKANFKDGYDIGAGVAAYVDGELVLDIHGGWQDVESSIPYTKDTLNMVYSSTKMLTAIVVAQYVDKGILSYDEKISTYWPEFAQGNKENVTLGNLIRHEAGVGCLDKVITLAEAQDPEQLSTLLATQSHNFNGKLQRSYHGLTGGWYVNEILKRTANCTVDQVAASYMNDYGAEWHLKPHEPEFDHRITRFHLMPQHYQIYNMLRGGVGFARYMWAMMKDETKVMSKTLEMPTPDAADPLHITDKKYRQIEMPSISGYTNARSIAKLAAMMANGGKAIVPGEPDLLSSKTFDLASEPLDPAFDLILQTHNHMQRGGFPMFEQLVIDGITFDGWAGYGGSVFFWNKEHKIGFGFTTNAIISLVSPDFRSIRLLEAIVKQARSR</sequence>
<dbReference type="InterPro" id="IPR052907">
    <property type="entry name" value="Beta-lactamase/esterase"/>
</dbReference>
<accession>A0A077W5J1</accession>
<dbReference type="InterPro" id="IPR001466">
    <property type="entry name" value="Beta-lactam-related"/>
</dbReference>
<proteinExistence type="predicted"/>
<protein>
    <recommendedName>
        <fullName evidence="2">Beta-lactamase-related domain-containing protein</fullName>
    </recommendedName>
</protein>
<dbReference type="OrthoDB" id="5946976at2759"/>
<evidence type="ECO:0000256" key="1">
    <source>
        <dbReference type="SAM" id="Phobius"/>
    </source>
</evidence>
<dbReference type="SUPFAM" id="SSF56601">
    <property type="entry name" value="beta-lactamase/transpeptidase-like"/>
    <property type="match status" value="1"/>
</dbReference>
<dbReference type="InterPro" id="IPR012338">
    <property type="entry name" value="Beta-lactam/transpept-like"/>
</dbReference>
<dbReference type="Pfam" id="PF00144">
    <property type="entry name" value="Beta-lactamase"/>
    <property type="match status" value="1"/>
</dbReference>
<keyword evidence="1" id="KW-0812">Transmembrane</keyword>
<evidence type="ECO:0000259" key="2">
    <source>
        <dbReference type="Pfam" id="PF00144"/>
    </source>
</evidence>
<dbReference type="Gene3D" id="3.40.710.10">
    <property type="entry name" value="DD-peptidase/beta-lactamase superfamily"/>
    <property type="match status" value="1"/>
</dbReference>
<feature type="transmembrane region" description="Helical" evidence="1">
    <location>
        <begin position="7"/>
        <end position="28"/>
    </location>
</feature>
<feature type="domain" description="Beta-lactamase-related" evidence="2">
    <location>
        <begin position="57"/>
        <end position="412"/>
    </location>
</feature>
<dbReference type="EMBL" id="LK023313">
    <property type="protein sequence ID" value="CDS02622.1"/>
    <property type="molecule type" value="Genomic_DNA"/>
</dbReference>
<organism evidence="3">
    <name type="scientific">Lichtheimia ramosa</name>
    <dbReference type="NCBI Taxonomy" id="688394"/>
    <lineage>
        <taxon>Eukaryota</taxon>
        <taxon>Fungi</taxon>
        <taxon>Fungi incertae sedis</taxon>
        <taxon>Mucoromycota</taxon>
        <taxon>Mucoromycotina</taxon>
        <taxon>Mucoromycetes</taxon>
        <taxon>Mucorales</taxon>
        <taxon>Lichtheimiaceae</taxon>
        <taxon>Lichtheimia</taxon>
    </lineage>
</organism>
<dbReference type="PANTHER" id="PTHR43319">
    <property type="entry name" value="BETA-LACTAMASE-RELATED"/>
    <property type="match status" value="1"/>
</dbReference>
<keyword evidence="1" id="KW-0472">Membrane</keyword>
<name>A0A077W5J1_9FUNG</name>
<reference evidence="3" key="1">
    <citation type="journal article" date="2014" name="Genome Announc.">
        <title>De novo whole-genome sequence and genome annotation of Lichtheimia ramosa.</title>
        <authorList>
            <person name="Linde J."/>
            <person name="Schwartze V."/>
            <person name="Binder U."/>
            <person name="Lass-Florl C."/>
            <person name="Voigt K."/>
            <person name="Horn F."/>
        </authorList>
    </citation>
    <scope>NUCLEOTIDE SEQUENCE</scope>
    <source>
        <strain evidence="3">JMRC FSU:6197</strain>
    </source>
</reference>
<keyword evidence="1" id="KW-1133">Transmembrane helix</keyword>
<gene>
    <name evidence="3" type="ORF">LRAMOSA00027</name>
</gene>
<dbReference type="AlphaFoldDB" id="A0A077W5J1"/>